<evidence type="ECO:0000256" key="1">
    <source>
        <dbReference type="ARBA" id="ARBA00004442"/>
    </source>
</evidence>
<dbReference type="SUPFAM" id="SSF48452">
    <property type="entry name" value="TPR-like"/>
    <property type="match status" value="1"/>
</dbReference>
<evidence type="ECO:0000256" key="2">
    <source>
        <dbReference type="ARBA" id="ARBA00006275"/>
    </source>
</evidence>
<reference evidence="8 9" key="1">
    <citation type="submission" date="2019-02" db="EMBL/GenBank/DDBJ databases">
        <title>Genomic Encyclopedia of Type Strains, Phase IV (KMG-IV): sequencing the most valuable type-strain genomes for metagenomic binning, comparative biology and taxonomic classification.</title>
        <authorList>
            <person name="Goeker M."/>
        </authorList>
    </citation>
    <scope>NUCLEOTIDE SEQUENCE [LARGE SCALE GENOMIC DNA]</scope>
    <source>
        <strain evidence="8 9">DSM 18116</strain>
    </source>
</reference>
<dbReference type="AlphaFoldDB" id="A0A4Q7N4Y1"/>
<evidence type="ECO:0000259" key="7">
    <source>
        <dbReference type="Pfam" id="PF14322"/>
    </source>
</evidence>
<accession>A0A4Q7N4Y1</accession>
<dbReference type="InterPro" id="IPR033985">
    <property type="entry name" value="SusD-like_N"/>
</dbReference>
<feature type="domain" description="RagB/SusD" evidence="6">
    <location>
        <begin position="344"/>
        <end position="485"/>
    </location>
</feature>
<name>A0A4Q7N4Y1_9BACT</name>
<comment type="caution">
    <text evidence="8">The sequence shown here is derived from an EMBL/GenBank/DDBJ whole genome shotgun (WGS) entry which is preliminary data.</text>
</comment>
<dbReference type="Proteomes" id="UP000293874">
    <property type="component" value="Unassembled WGS sequence"/>
</dbReference>
<organism evidence="8 9">
    <name type="scientific">Pseudobacter ginsenosidimutans</name>
    <dbReference type="NCBI Taxonomy" id="661488"/>
    <lineage>
        <taxon>Bacteria</taxon>
        <taxon>Pseudomonadati</taxon>
        <taxon>Bacteroidota</taxon>
        <taxon>Chitinophagia</taxon>
        <taxon>Chitinophagales</taxon>
        <taxon>Chitinophagaceae</taxon>
        <taxon>Pseudobacter</taxon>
    </lineage>
</organism>
<comment type="subcellular location">
    <subcellularLocation>
        <location evidence="1">Cell outer membrane</location>
    </subcellularLocation>
</comment>
<proteinExistence type="inferred from homology"/>
<dbReference type="Gene3D" id="1.25.40.390">
    <property type="match status" value="1"/>
</dbReference>
<keyword evidence="5" id="KW-0998">Cell outer membrane</keyword>
<keyword evidence="4" id="KW-0472">Membrane</keyword>
<dbReference type="InterPro" id="IPR011990">
    <property type="entry name" value="TPR-like_helical_dom_sf"/>
</dbReference>
<evidence type="ECO:0000259" key="6">
    <source>
        <dbReference type="Pfam" id="PF07980"/>
    </source>
</evidence>
<protein>
    <submittedName>
        <fullName evidence="8">SusD-like starch-binding protein associating with outer membrane</fullName>
    </submittedName>
</protein>
<dbReference type="GO" id="GO:0009279">
    <property type="term" value="C:cell outer membrane"/>
    <property type="evidence" value="ECO:0007669"/>
    <property type="project" value="UniProtKB-SubCell"/>
</dbReference>
<dbReference type="CDD" id="cd08977">
    <property type="entry name" value="SusD"/>
    <property type="match status" value="1"/>
</dbReference>
<comment type="similarity">
    <text evidence="2">Belongs to the SusD family.</text>
</comment>
<keyword evidence="3" id="KW-0732">Signal</keyword>
<dbReference type="RefSeq" id="WP_165434891.1">
    <property type="nucleotide sequence ID" value="NZ_SGXA01000001.1"/>
</dbReference>
<evidence type="ECO:0000256" key="3">
    <source>
        <dbReference type="ARBA" id="ARBA00022729"/>
    </source>
</evidence>
<keyword evidence="9" id="KW-1185">Reference proteome</keyword>
<dbReference type="Pfam" id="PF07980">
    <property type="entry name" value="SusD_RagB"/>
    <property type="match status" value="1"/>
</dbReference>
<gene>
    <name evidence="8" type="ORF">EV199_1959</name>
</gene>
<dbReference type="InterPro" id="IPR012944">
    <property type="entry name" value="SusD_RagB_dom"/>
</dbReference>
<dbReference type="Pfam" id="PF14322">
    <property type="entry name" value="SusD-like_3"/>
    <property type="match status" value="1"/>
</dbReference>
<evidence type="ECO:0000313" key="8">
    <source>
        <dbReference type="EMBL" id="RZS76082.1"/>
    </source>
</evidence>
<sequence>MKTIINQILKQRFLLIIGIGMTFVQTGCSKLVEADGPGTSLLDKDVFRYDNTAIGAVTTLYGSMSEAWPQYGGELSTLSVNAGLSADELVLYSGSGNSKLDAYYKNDLNSTVVDANDYWGTAYKSMYRVNAALEGITASESLTPAVKNQLLGELKFMRAFYYFYLVNLYGDVPLILGTNYAVNAVAPRSSRQVVYQQIINDLKDAQSLLSENYLNADLLTPYPNGNEERVRPTKWAATALLARTYLYTGDWANAETQSTIVLDNVSQFELGTLNTPFLKNNKEAIWQLQPVNKGFNAMEGYFFVLPPDGPNWEQSVYLNEALLQSFDAADLRKTEWIGRVDAYGETYYHANKYKVNTYLAPVSEYSTIFRLAELYLIRSEARAQLNDLDGAIDDIDEIRGRAGLPLISAVDPGIDKPGLLNAVLTEKQHELFTEWGHRWLDLKRTGKIDEVMEVVLPAKRADGVWKNEMQWYPIYYIELQNNPNL</sequence>
<evidence type="ECO:0000313" key="9">
    <source>
        <dbReference type="Proteomes" id="UP000293874"/>
    </source>
</evidence>
<evidence type="ECO:0000256" key="4">
    <source>
        <dbReference type="ARBA" id="ARBA00023136"/>
    </source>
</evidence>
<feature type="domain" description="SusD-like N-terminal" evidence="7">
    <location>
        <begin position="98"/>
        <end position="246"/>
    </location>
</feature>
<dbReference type="EMBL" id="SGXA01000001">
    <property type="protein sequence ID" value="RZS76082.1"/>
    <property type="molecule type" value="Genomic_DNA"/>
</dbReference>
<evidence type="ECO:0000256" key="5">
    <source>
        <dbReference type="ARBA" id="ARBA00023237"/>
    </source>
</evidence>